<keyword evidence="3" id="KW-1003">Cell membrane</keyword>
<reference evidence="9 10" key="1">
    <citation type="submission" date="2016-11" db="EMBL/GenBank/DDBJ databases">
        <authorList>
            <person name="Jaros S."/>
            <person name="Januszkiewicz K."/>
            <person name="Wedrychowicz H."/>
        </authorList>
    </citation>
    <scope>NUCLEOTIDE SEQUENCE [LARGE SCALE GENOMIC DNA]</scope>
    <source>
        <strain evidence="9 10">DSM 15212</strain>
    </source>
</reference>
<evidence type="ECO:0000256" key="7">
    <source>
        <dbReference type="RuleBase" id="RU363032"/>
    </source>
</evidence>
<evidence type="ECO:0000259" key="8">
    <source>
        <dbReference type="PROSITE" id="PS50928"/>
    </source>
</evidence>
<evidence type="ECO:0000256" key="3">
    <source>
        <dbReference type="ARBA" id="ARBA00022475"/>
    </source>
</evidence>
<keyword evidence="5 7" id="KW-1133">Transmembrane helix</keyword>
<feature type="transmembrane region" description="Helical" evidence="7">
    <location>
        <begin position="9"/>
        <end position="34"/>
    </location>
</feature>
<dbReference type="Gene3D" id="1.10.3720.10">
    <property type="entry name" value="MetI-like"/>
    <property type="match status" value="1"/>
</dbReference>
<dbReference type="GO" id="GO:0005886">
    <property type="term" value="C:plasma membrane"/>
    <property type="evidence" value="ECO:0007669"/>
    <property type="project" value="UniProtKB-SubCell"/>
</dbReference>
<accession>A0A1M6RXR4</accession>
<dbReference type="OrthoDB" id="157184at2"/>
<keyword evidence="2 7" id="KW-0813">Transport</keyword>
<feature type="domain" description="ABC transmembrane type-1" evidence="8">
    <location>
        <begin position="74"/>
        <end position="279"/>
    </location>
</feature>
<dbReference type="Pfam" id="PF00528">
    <property type="entry name" value="BPD_transp_1"/>
    <property type="match status" value="1"/>
</dbReference>
<protein>
    <submittedName>
        <fullName evidence="9">Putative aldouronate transport system permease protein</fullName>
    </submittedName>
</protein>
<feature type="transmembrane region" description="Helical" evidence="7">
    <location>
        <begin position="260"/>
        <end position="280"/>
    </location>
</feature>
<proteinExistence type="inferred from homology"/>
<evidence type="ECO:0000256" key="5">
    <source>
        <dbReference type="ARBA" id="ARBA00022989"/>
    </source>
</evidence>
<evidence type="ECO:0000256" key="1">
    <source>
        <dbReference type="ARBA" id="ARBA00004651"/>
    </source>
</evidence>
<feature type="transmembrane region" description="Helical" evidence="7">
    <location>
        <begin position="182"/>
        <end position="205"/>
    </location>
</feature>
<dbReference type="CDD" id="cd06261">
    <property type="entry name" value="TM_PBP2"/>
    <property type="match status" value="1"/>
</dbReference>
<dbReference type="SUPFAM" id="SSF161098">
    <property type="entry name" value="MetI-like"/>
    <property type="match status" value="1"/>
</dbReference>
<feature type="transmembrane region" description="Helical" evidence="7">
    <location>
        <begin position="74"/>
        <end position="97"/>
    </location>
</feature>
<keyword evidence="10" id="KW-1185">Reference proteome</keyword>
<evidence type="ECO:0000313" key="9">
    <source>
        <dbReference type="EMBL" id="SHK37089.1"/>
    </source>
</evidence>
<dbReference type="PANTHER" id="PTHR43744">
    <property type="entry name" value="ABC TRANSPORTER PERMEASE PROTEIN MG189-RELATED-RELATED"/>
    <property type="match status" value="1"/>
</dbReference>
<dbReference type="Proteomes" id="UP000184465">
    <property type="component" value="Unassembled WGS sequence"/>
</dbReference>
<dbReference type="RefSeq" id="WP_073152089.1">
    <property type="nucleotide sequence ID" value="NZ_FRAG01000051.1"/>
</dbReference>
<dbReference type="GO" id="GO:0055085">
    <property type="term" value="P:transmembrane transport"/>
    <property type="evidence" value="ECO:0007669"/>
    <property type="project" value="InterPro"/>
</dbReference>
<comment type="subcellular location">
    <subcellularLocation>
        <location evidence="1 7">Cell membrane</location>
        <topology evidence="1 7">Multi-pass membrane protein</topology>
    </subcellularLocation>
</comment>
<sequence length="295" mass="33253">MNKRIGEKLFYTVILGVLFIVTLTMLIPILNILALSLSDPSRINEVKGMTIIPKGFSLINYRVLMSNPQVMRSIFNSIFITITATTINILLTSISAYVLTRKGLIGRKFLISMLIVIMVFEPGLVPEYLNIKRLGLIDSYFSVILYKAVNVYYLIILMRFFEEVPESLIEAAKIDGASHATILFKIMLPLAKPAIATVGLFYTVFHWNEYFRASIYLNSTSKWPLQVMLRQFVVLDDTSSMLGAEKLLSFSDAAQLNYNALQAGTIIIAMIPVLLLYPLILKYFTKGTFDGGVKY</sequence>
<dbReference type="InterPro" id="IPR000515">
    <property type="entry name" value="MetI-like"/>
</dbReference>
<evidence type="ECO:0000256" key="4">
    <source>
        <dbReference type="ARBA" id="ARBA00022692"/>
    </source>
</evidence>
<name>A0A1M6RXR4_PARC5</name>
<keyword evidence="4 7" id="KW-0812">Transmembrane</keyword>
<dbReference type="AlphaFoldDB" id="A0A1M6RXR4"/>
<dbReference type="EMBL" id="FRAG01000051">
    <property type="protein sequence ID" value="SHK37089.1"/>
    <property type="molecule type" value="Genomic_DNA"/>
</dbReference>
<dbReference type="PANTHER" id="PTHR43744:SF9">
    <property type="entry name" value="POLYGALACTURONAN_RHAMNOGALACTURONAN TRANSPORT SYSTEM PERMEASE PROTEIN YTCP"/>
    <property type="match status" value="1"/>
</dbReference>
<evidence type="ECO:0000313" key="10">
    <source>
        <dbReference type="Proteomes" id="UP000184465"/>
    </source>
</evidence>
<comment type="similarity">
    <text evidence="7">Belongs to the binding-protein-dependent transport system permease family.</text>
</comment>
<feature type="transmembrane region" description="Helical" evidence="7">
    <location>
        <begin position="140"/>
        <end position="161"/>
    </location>
</feature>
<evidence type="ECO:0000256" key="2">
    <source>
        <dbReference type="ARBA" id="ARBA00022448"/>
    </source>
</evidence>
<dbReference type="InterPro" id="IPR035906">
    <property type="entry name" value="MetI-like_sf"/>
</dbReference>
<keyword evidence="6 7" id="KW-0472">Membrane</keyword>
<feature type="transmembrane region" description="Helical" evidence="7">
    <location>
        <begin position="109"/>
        <end position="128"/>
    </location>
</feature>
<gene>
    <name evidence="9" type="ORF">SAMN02745912_03108</name>
</gene>
<evidence type="ECO:0000256" key="6">
    <source>
        <dbReference type="ARBA" id="ARBA00023136"/>
    </source>
</evidence>
<dbReference type="STRING" id="1121301.SAMN02745912_03108"/>
<dbReference type="PROSITE" id="PS50928">
    <property type="entry name" value="ABC_TM1"/>
    <property type="match status" value="1"/>
</dbReference>
<organism evidence="9 10">
    <name type="scientific">Paramaledivibacter caminithermalis (strain DSM 15212 / CIP 107654 / DViRD3)</name>
    <name type="common">Clostridium caminithermale</name>
    <dbReference type="NCBI Taxonomy" id="1121301"/>
    <lineage>
        <taxon>Bacteria</taxon>
        <taxon>Bacillati</taxon>
        <taxon>Bacillota</taxon>
        <taxon>Clostridia</taxon>
        <taxon>Peptostreptococcales</taxon>
        <taxon>Caminicellaceae</taxon>
        <taxon>Paramaledivibacter</taxon>
    </lineage>
</organism>